<feature type="domain" description="Transposase IS204/IS1001/IS1096/IS1165 zinc-finger" evidence="3">
    <location>
        <begin position="42"/>
        <end position="86"/>
    </location>
</feature>
<evidence type="ECO:0000259" key="3">
    <source>
        <dbReference type="Pfam" id="PF14690"/>
    </source>
</evidence>
<dbReference type="KEGG" id="caby:Cabys_3141"/>
<dbReference type="InterPro" id="IPR029261">
    <property type="entry name" value="Transposase_Znf"/>
</dbReference>
<dbReference type="Proteomes" id="UP000183868">
    <property type="component" value="Chromosome"/>
</dbReference>
<evidence type="ECO:0000313" key="5">
    <source>
        <dbReference type="Proteomes" id="UP000183868"/>
    </source>
</evidence>
<organism evidence="4 5">
    <name type="scientific">Caldithrix abyssi DSM 13497</name>
    <dbReference type="NCBI Taxonomy" id="880073"/>
    <lineage>
        <taxon>Bacteria</taxon>
        <taxon>Pseudomonadati</taxon>
        <taxon>Calditrichota</taxon>
        <taxon>Calditrichia</taxon>
        <taxon>Calditrichales</taxon>
        <taxon>Calditrichaceae</taxon>
        <taxon>Caldithrix</taxon>
    </lineage>
</organism>
<dbReference type="EMBL" id="CP018099">
    <property type="protein sequence ID" value="APF19889.1"/>
    <property type="molecule type" value="Genomic_DNA"/>
</dbReference>
<dbReference type="PANTHER" id="PTHR33498:SF1">
    <property type="entry name" value="TRANSPOSASE FOR INSERTION SEQUENCE ELEMENT IS1557"/>
    <property type="match status" value="1"/>
</dbReference>
<accession>A0A1J1CC89</accession>
<dbReference type="AlphaFoldDB" id="A0A1J1CC89"/>
<proteinExistence type="predicted"/>
<sequence length="410" mass="48227">MKDKELFKQILGLSHPWEVSKVDLDIANEEVEIEIIYKSKKGFCPECEVEYDIYDHREKRRWRHLDTCQMKTYIVCKVPRIKCKEHGVKTIKVPWAEKSSRTTLLFERFAIELLLASKNQSKTAQLLRISFDMLHHIMSKAVERGLSRRTEEDIKYIGIDEKSMKRGHTYVSVLSDSERRRVIDVSEGRTTSSASSLINKGLTEKQKEGLKAVSMDMWKAFIKAVQKELPNASIVHDKFHIMKYLNDGVDKTRREEARKLQKSNDKTLVKSKYLFLKNPENMTDKQLSRFRKIQELNLITSQAWAAKENFKEFFRSETINDAKFFFAEWYQDIKERSLNKMIKVAKMLIAHSDGLLNYIRYQIDNSVAEWLNGKIQEIKTVGRGFRKFENFRIAILFFLGKLDLFPQESQ</sequence>
<evidence type="ECO:0000259" key="2">
    <source>
        <dbReference type="Pfam" id="PF13542"/>
    </source>
</evidence>
<dbReference type="InterPro" id="IPR002560">
    <property type="entry name" value="Transposase_DDE"/>
</dbReference>
<dbReference type="PANTHER" id="PTHR33498">
    <property type="entry name" value="TRANSPOSASE FOR INSERTION SEQUENCE ELEMENT IS1557"/>
    <property type="match status" value="1"/>
</dbReference>
<dbReference type="RefSeq" id="WP_071961294.1">
    <property type="nucleotide sequence ID" value="NZ_CP018099.1"/>
</dbReference>
<dbReference type="Pfam" id="PF01610">
    <property type="entry name" value="DDE_Tnp_ISL3"/>
    <property type="match status" value="1"/>
</dbReference>
<feature type="domain" description="Transposase IS204/IS1001/IS1096/IS1165 DDE" evidence="1">
    <location>
        <begin position="157"/>
        <end position="395"/>
    </location>
</feature>
<gene>
    <name evidence="4" type="ORF">Cabys_3141</name>
</gene>
<name>A0A1J1CC89_CALAY</name>
<evidence type="ECO:0000259" key="1">
    <source>
        <dbReference type="Pfam" id="PF01610"/>
    </source>
</evidence>
<dbReference type="InterPro" id="IPR032877">
    <property type="entry name" value="Transposase_HTH"/>
</dbReference>
<feature type="domain" description="Transposase IS204/IS1001/IS1096/IS1165 helix-turn-helix" evidence="2">
    <location>
        <begin position="92"/>
        <end position="130"/>
    </location>
</feature>
<dbReference type="Pfam" id="PF13542">
    <property type="entry name" value="HTH_Tnp_ISL3"/>
    <property type="match status" value="1"/>
</dbReference>
<protein>
    <submittedName>
        <fullName evidence="4">Transposase</fullName>
    </submittedName>
</protein>
<dbReference type="InterPro" id="IPR047951">
    <property type="entry name" value="Transpos_ISL3"/>
</dbReference>
<evidence type="ECO:0000313" key="4">
    <source>
        <dbReference type="EMBL" id="APF19889.1"/>
    </source>
</evidence>
<reference evidence="4 5" key="1">
    <citation type="submission" date="2016-11" db="EMBL/GenBank/DDBJ databases">
        <title>Genomic analysis of Caldithrix abyssi and proposal of a novel bacterial phylum Caldithrichaeota.</title>
        <authorList>
            <person name="Kublanov I."/>
            <person name="Sigalova O."/>
            <person name="Gavrilov S."/>
            <person name="Lebedinsky A."/>
            <person name="Ivanova N."/>
            <person name="Daum C."/>
            <person name="Reddy T."/>
            <person name="Klenk H.P."/>
            <person name="Goker M."/>
            <person name="Reva O."/>
            <person name="Miroshnichenko M."/>
            <person name="Kyprides N."/>
            <person name="Woyke T."/>
            <person name="Gelfand M."/>
        </authorList>
    </citation>
    <scope>NUCLEOTIDE SEQUENCE [LARGE SCALE GENOMIC DNA]</scope>
    <source>
        <strain evidence="4 5">LF13</strain>
    </source>
</reference>
<dbReference type="Pfam" id="PF14690">
    <property type="entry name" value="Zn_ribbon_ISL3"/>
    <property type="match status" value="1"/>
</dbReference>
<dbReference type="NCBIfam" id="NF033550">
    <property type="entry name" value="transpos_ISL3"/>
    <property type="match status" value="1"/>
</dbReference>